<dbReference type="Proteomes" id="UP001516620">
    <property type="component" value="Unassembled WGS sequence"/>
</dbReference>
<dbReference type="Gene3D" id="2.60.40.10">
    <property type="entry name" value="Immunoglobulins"/>
    <property type="match status" value="1"/>
</dbReference>
<organism evidence="1 2">
    <name type="scientific">Paenibacillus rhizolycopersici</name>
    <dbReference type="NCBI Taxonomy" id="2780073"/>
    <lineage>
        <taxon>Bacteria</taxon>
        <taxon>Bacillati</taxon>
        <taxon>Bacillota</taxon>
        <taxon>Bacilli</taxon>
        <taxon>Bacillales</taxon>
        <taxon>Paenibacillaceae</taxon>
        <taxon>Paenibacillus</taxon>
    </lineage>
</organism>
<gene>
    <name evidence="1" type="ORF">IM700_014250</name>
</gene>
<dbReference type="EMBL" id="JADCNN020000012">
    <property type="protein sequence ID" value="MBM6996814.1"/>
    <property type="molecule type" value="Genomic_DNA"/>
</dbReference>
<dbReference type="InterPro" id="IPR013783">
    <property type="entry name" value="Ig-like_fold"/>
</dbReference>
<keyword evidence="2" id="KW-1185">Reference proteome</keyword>
<comment type="caution">
    <text evidence="1">The sequence shown here is derived from an EMBL/GenBank/DDBJ whole genome shotgun (WGS) entry which is preliminary data.</text>
</comment>
<sequence length="146" mass="15876">MPNYYAQIDEDGRVYAVSELAGEVEAPNLIPVSEQQYRSGNLLFTRYAEGSFTGNFARMEADKTQIQGNGEDTVTVKITVVDWQGQVQKEFNGEVAVELNGIRQSVKAAKGVAEVTISSDEPGAYALKTVDLDRNGDIKVVVVDGN</sequence>
<reference evidence="1 2" key="1">
    <citation type="submission" date="2021-01" db="EMBL/GenBank/DDBJ databases">
        <title>Paenibacillus sp.nov. isolated from the rhizosphere soil of tomato plant.</title>
        <authorList>
            <person name="Thin K.K."/>
            <person name="Zhang X."/>
            <person name="He S."/>
        </authorList>
    </citation>
    <scope>NUCLEOTIDE SEQUENCE [LARGE SCALE GENOMIC DNA]</scope>
    <source>
        <strain evidence="1 2">DXFW5</strain>
    </source>
</reference>
<accession>A0ABS2HB65</accession>
<name>A0ABS2HB65_9BACL</name>
<evidence type="ECO:0000313" key="2">
    <source>
        <dbReference type="Proteomes" id="UP001516620"/>
    </source>
</evidence>
<proteinExistence type="predicted"/>
<protein>
    <recommendedName>
        <fullName evidence="3">Big-1 domain-containing protein</fullName>
    </recommendedName>
</protein>
<dbReference type="RefSeq" id="WP_193417765.1">
    <property type="nucleotide sequence ID" value="NZ_JADCNN020000012.1"/>
</dbReference>
<dbReference type="InterPro" id="IPR008964">
    <property type="entry name" value="Invasin/intimin_cell_adhesion"/>
</dbReference>
<dbReference type="SUPFAM" id="SSF49373">
    <property type="entry name" value="Invasin/intimin cell-adhesion fragments"/>
    <property type="match status" value="1"/>
</dbReference>
<evidence type="ECO:0000313" key="1">
    <source>
        <dbReference type="EMBL" id="MBM6996814.1"/>
    </source>
</evidence>
<evidence type="ECO:0008006" key="3">
    <source>
        <dbReference type="Google" id="ProtNLM"/>
    </source>
</evidence>